<dbReference type="InterPro" id="IPR023779">
    <property type="entry name" value="Chromodomain_CS"/>
</dbReference>
<keyword evidence="6" id="KW-1185">Reference proteome</keyword>
<dbReference type="GO" id="GO:0000792">
    <property type="term" value="C:heterochromatin"/>
    <property type="evidence" value="ECO:0007669"/>
    <property type="project" value="UniProtKB-ARBA"/>
</dbReference>
<dbReference type="Proteomes" id="UP000603453">
    <property type="component" value="Unassembled WGS sequence"/>
</dbReference>
<comment type="subcellular location">
    <subcellularLocation>
        <location evidence="1">Nucleus</location>
    </subcellularLocation>
</comment>
<dbReference type="InterPro" id="IPR000953">
    <property type="entry name" value="Chromo/chromo_shadow_dom"/>
</dbReference>
<dbReference type="PROSITE" id="PS50013">
    <property type="entry name" value="CHROMO_2"/>
    <property type="match status" value="1"/>
</dbReference>
<reference evidence="5" key="1">
    <citation type="submission" date="2020-12" db="EMBL/GenBank/DDBJ databases">
        <title>Metabolic potential, ecology and presence of endohyphal bacteria is reflected in genomic diversity of Mucoromycotina.</title>
        <authorList>
            <person name="Muszewska A."/>
            <person name="Okrasinska A."/>
            <person name="Steczkiewicz K."/>
            <person name="Drgas O."/>
            <person name="Orlowska M."/>
            <person name="Perlinska-Lenart U."/>
            <person name="Aleksandrzak-Piekarczyk T."/>
            <person name="Szatraj K."/>
            <person name="Zielenkiewicz U."/>
            <person name="Pilsyk S."/>
            <person name="Malc E."/>
            <person name="Mieczkowski P."/>
            <person name="Kruszewska J.S."/>
            <person name="Biernat P."/>
            <person name="Pawlowska J."/>
        </authorList>
    </citation>
    <scope>NUCLEOTIDE SEQUENCE</scope>
    <source>
        <strain evidence="5">WA0000017839</strain>
    </source>
</reference>
<name>A0A8H7QK49_9FUNG</name>
<dbReference type="SUPFAM" id="SSF54160">
    <property type="entry name" value="Chromo domain-like"/>
    <property type="match status" value="2"/>
</dbReference>
<dbReference type="GO" id="GO:0005634">
    <property type="term" value="C:nucleus"/>
    <property type="evidence" value="ECO:0007669"/>
    <property type="project" value="UniProtKB-SubCell"/>
</dbReference>
<feature type="domain" description="Chromo" evidence="4">
    <location>
        <begin position="4"/>
        <end position="65"/>
    </location>
</feature>
<keyword evidence="3" id="KW-0812">Transmembrane</keyword>
<evidence type="ECO:0000256" key="3">
    <source>
        <dbReference type="SAM" id="Phobius"/>
    </source>
</evidence>
<keyword evidence="2" id="KW-0539">Nucleus</keyword>
<dbReference type="PROSITE" id="PS00598">
    <property type="entry name" value="CHROMO_1"/>
    <property type="match status" value="1"/>
</dbReference>
<dbReference type="OrthoDB" id="433924at2759"/>
<proteinExistence type="predicted"/>
<evidence type="ECO:0000259" key="4">
    <source>
        <dbReference type="PROSITE" id="PS50013"/>
    </source>
</evidence>
<evidence type="ECO:0000313" key="6">
    <source>
        <dbReference type="Proteomes" id="UP000603453"/>
    </source>
</evidence>
<evidence type="ECO:0000256" key="2">
    <source>
        <dbReference type="ARBA" id="ARBA00023242"/>
    </source>
</evidence>
<dbReference type="Pfam" id="PF01393">
    <property type="entry name" value="Chromo_shadow"/>
    <property type="match status" value="1"/>
</dbReference>
<dbReference type="InterPro" id="IPR023780">
    <property type="entry name" value="Chromo_domain"/>
</dbReference>
<gene>
    <name evidence="5" type="ORF">INT47_009588</name>
</gene>
<feature type="transmembrane region" description="Helical" evidence="3">
    <location>
        <begin position="133"/>
        <end position="151"/>
    </location>
</feature>
<keyword evidence="3" id="KW-0472">Membrane</keyword>
<accession>A0A8H7QK49</accession>
<protein>
    <recommendedName>
        <fullName evidence="4">Chromo domain-containing protein</fullName>
    </recommendedName>
</protein>
<keyword evidence="3" id="KW-1133">Transmembrane helix</keyword>
<dbReference type="Pfam" id="PF00385">
    <property type="entry name" value="Chromo"/>
    <property type="match status" value="1"/>
</dbReference>
<comment type="caution">
    <text evidence="5">The sequence shown here is derived from an EMBL/GenBank/DDBJ whole genome shotgun (WGS) entry which is preliminary data.</text>
</comment>
<dbReference type="InterPro" id="IPR016197">
    <property type="entry name" value="Chromo-like_dom_sf"/>
</dbReference>
<evidence type="ECO:0000313" key="5">
    <source>
        <dbReference type="EMBL" id="KAG2193155.1"/>
    </source>
</evidence>
<dbReference type="InterPro" id="IPR008251">
    <property type="entry name" value="Chromo_shadow_dom"/>
</dbReference>
<dbReference type="EMBL" id="JAEPRD010000245">
    <property type="protein sequence ID" value="KAG2193155.1"/>
    <property type="molecule type" value="Genomic_DNA"/>
</dbReference>
<sequence length="160" mass="19292">MIDDYPEYIIKHRQNEDGETQYYVKWRGFDVMDNTWETEQKIQTEWPFVLKKYKQDMKAYRAQPQQPNSAIDKVFEYTNAEKDWENAVENITYVEKTKLGNVMVYVKWKNGYKSMHHSSEVSSKCPQKVRYKIIIPHFLLIVIYWAAIGLFREIQTVYTD</sequence>
<organism evidence="5 6">
    <name type="scientific">Mucor saturninus</name>
    <dbReference type="NCBI Taxonomy" id="64648"/>
    <lineage>
        <taxon>Eukaryota</taxon>
        <taxon>Fungi</taxon>
        <taxon>Fungi incertae sedis</taxon>
        <taxon>Mucoromycota</taxon>
        <taxon>Mucoromycotina</taxon>
        <taxon>Mucoromycetes</taxon>
        <taxon>Mucorales</taxon>
        <taxon>Mucorineae</taxon>
        <taxon>Mucoraceae</taxon>
        <taxon>Mucor</taxon>
    </lineage>
</organism>
<evidence type="ECO:0000256" key="1">
    <source>
        <dbReference type="ARBA" id="ARBA00004123"/>
    </source>
</evidence>
<dbReference type="AlphaFoldDB" id="A0A8H7QK49"/>
<dbReference type="SMART" id="SM00298">
    <property type="entry name" value="CHROMO"/>
    <property type="match status" value="1"/>
</dbReference>
<dbReference type="Gene3D" id="2.40.50.40">
    <property type="match status" value="2"/>
</dbReference>